<feature type="domain" description="4Fe-4S ferredoxin-type" evidence="1">
    <location>
        <begin position="87"/>
        <end position="116"/>
    </location>
</feature>
<keyword evidence="3" id="KW-1185">Reference proteome</keyword>
<evidence type="ECO:0000313" key="2">
    <source>
        <dbReference type="EMBL" id="SFV72757.1"/>
    </source>
</evidence>
<dbReference type="AlphaFoldDB" id="A0A1K1LDJ3"/>
<evidence type="ECO:0000259" key="1">
    <source>
        <dbReference type="PROSITE" id="PS51379"/>
    </source>
</evidence>
<dbReference type="RefSeq" id="WP_072333601.1">
    <property type="nucleotide sequence ID" value="NZ_DBGALU010000125.1"/>
</dbReference>
<feature type="domain" description="4Fe-4S ferredoxin-type" evidence="1">
    <location>
        <begin position="58"/>
        <end position="82"/>
    </location>
</feature>
<dbReference type="PANTHER" id="PTHR43063">
    <property type="entry name" value="4FE-4S CLUSTER CONTAINING PARA FAMILY ATPASE PROTEIN"/>
    <property type="match status" value="1"/>
</dbReference>
<dbReference type="Gene3D" id="3.30.70.20">
    <property type="match status" value="1"/>
</dbReference>
<name>A0A1K1LDJ3_9BACT</name>
<dbReference type="PANTHER" id="PTHR43063:SF1">
    <property type="entry name" value="4FE-4S CLUSTER CONTAINING PARA FAMILY ATPASE PROTEIN"/>
    <property type="match status" value="1"/>
</dbReference>
<dbReference type="InterPro" id="IPR027417">
    <property type="entry name" value="P-loop_NTPase"/>
</dbReference>
<dbReference type="KEGG" id="dpg:DESPIGER_0892"/>
<accession>A0A1K1LDJ3</accession>
<evidence type="ECO:0000313" key="3">
    <source>
        <dbReference type="Proteomes" id="UP000186323"/>
    </source>
</evidence>
<dbReference type="OrthoDB" id="9778602at2"/>
<gene>
    <name evidence="2" type="ORF">DESPIGER_0892</name>
</gene>
<organism evidence="2 3">
    <name type="scientific">Desulfovibrio piger</name>
    <dbReference type="NCBI Taxonomy" id="901"/>
    <lineage>
        <taxon>Bacteria</taxon>
        <taxon>Pseudomonadati</taxon>
        <taxon>Thermodesulfobacteriota</taxon>
        <taxon>Desulfovibrionia</taxon>
        <taxon>Desulfovibrionales</taxon>
        <taxon>Desulfovibrionaceae</taxon>
        <taxon>Desulfovibrio</taxon>
    </lineage>
</organism>
<dbReference type="Gene3D" id="3.40.50.300">
    <property type="entry name" value="P-loop containing nucleotide triphosphate hydrolases"/>
    <property type="match status" value="1"/>
</dbReference>
<dbReference type="InterPro" id="IPR002586">
    <property type="entry name" value="CobQ/CobB/MinD/ParA_Nub-bd_dom"/>
</dbReference>
<protein>
    <submittedName>
        <fullName evidence="2">MinD superfamily P-loop ATPase containing an inserted ferredoxin domain</fullName>
    </submittedName>
</protein>
<dbReference type="Pfam" id="PF01656">
    <property type="entry name" value="CbiA"/>
    <property type="match status" value="1"/>
</dbReference>
<proteinExistence type="predicted"/>
<dbReference type="InterPro" id="IPR017896">
    <property type="entry name" value="4Fe4S_Fe-S-bd"/>
</dbReference>
<dbReference type="Proteomes" id="UP000186323">
    <property type="component" value="Chromosome I"/>
</dbReference>
<reference evidence="3" key="1">
    <citation type="submission" date="2016-10" db="EMBL/GenBank/DDBJ databases">
        <authorList>
            <person name="Wegmann U."/>
        </authorList>
    </citation>
    <scope>NUCLEOTIDE SEQUENCE [LARGE SCALE GENOMIC DNA]</scope>
</reference>
<dbReference type="EMBL" id="LT630450">
    <property type="protein sequence ID" value="SFV72757.1"/>
    <property type="molecule type" value="Genomic_DNA"/>
</dbReference>
<sequence>MRIAIASGKGGAGKTSVAASLASVWDNPLVAVDTDVEAPNLHLFLPPQVEGSSKAWLEVPSLDLAACSKCGKCREICSFKAIASFAGNISIFPDMCHGCGGCFAVCADKALKPVGRELGELEYGTVLDGTVRFLMGRTRIGESMTPPLLRWLRARLEAMLAAVPADAILDAPPGVSCPAVTVTRDVDLILLVADPTPFGFHDFKLAHQAFLPLGKAMTVVINRAGAAGNADGDAAVRDYCREHGLPLLAELPFERAAAEQYANGRLLAALSPEWKQRFEHLRDALRRLGGEVCHA</sequence>
<dbReference type="PROSITE" id="PS51379">
    <property type="entry name" value="4FE4S_FER_2"/>
    <property type="match status" value="2"/>
</dbReference>
<dbReference type="SUPFAM" id="SSF52540">
    <property type="entry name" value="P-loop containing nucleoside triphosphate hydrolases"/>
    <property type="match status" value="1"/>
</dbReference>